<sequence>MSPDLKPTIVAFAGAWHPASALEPFIQDLQAQGYPAEAHKLKITGDPTALKEDDSELMRSVLLSHIEKGKDIVFIAHSMAGLGASLAIKGLHKKERASKGLTGGLAGIVYIAAFIPSSAMDGHTPDPRVIPDPATGLASITDAVNFFYNECPTDVAEATVKTLQGLSLKALITPTAKGYLDDADLDGCRGYIACEKDNAVPFRLQKAMVETSGLRWSVKYMDTDHSPFLSQRPRLVELVEELIAEFEKA</sequence>
<dbReference type="InterPro" id="IPR000073">
    <property type="entry name" value="AB_hydrolase_1"/>
</dbReference>
<dbReference type="InterPro" id="IPR029058">
    <property type="entry name" value="AB_hydrolase_fold"/>
</dbReference>
<dbReference type="PANTHER" id="PTHR37017:SF11">
    <property type="entry name" value="ESTERASE_LIPASE_THIOESTERASE DOMAIN-CONTAINING PROTEIN"/>
    <property type="match status" value="1"/>
</dbReference>
<protein>
    <recommendedName>
        <fullName evidence="1">AB hydrolase-1 domain-containing protein</fullName>
    </recommendedName>
</protein>
<name>A0A0A1T3M6_9HYPO</name>
<feature type="domain" description="AB hydrolase-1" evidence="1">
    <location>
        <begin position="27"/>
        <end position="236"/>
    </location>
</feature>
<keyword evidence="3" id="KW-1185">Reference proteome</keyword>
<evidence type="ECO:0000259" key="1">
    <source>
        <dbReference type="Pfam" id="PF12697"/>
    </source>
</evidence>
<dbReference type="SUPFAM" id="SSF53474">
    <property type="entry name" value="alpha/beta-Hydrolases"/>
    <property type="match status" value="1"/>
</dbReference>
<evidence type="ECO:0000313" key="3">
    <source>
        <dbReference type="Proteomes" id="UP000039046"/>
    </source>
</evidence>
<reference evidence="2 3" key="1">
    <citation type="journal article" date="2015" name="Genome Announc.">
        <title>Draft Genome Sequence and Gene Annotation of the Entomopathogenic Fungus Verticillium hemipterigenum.</title>
        <authorList>
            <person name="Horn F."/>
            <person name="Habel A."/>
            <person name="Scharf D.H."/>
            <person name="Dworschak J."/>
            <person name="Brakhage A.A."/>
            <person name="Guthke R."/>
            <person name="Hertweck C."/>
            <person name="Linde J."/>
        </authorList>
    </citation>
    <scope>NUCLEOTIDE SEQUENCE [LARGE SCALE GENOMIC DNA]</scope>
</reference>
<dbReference type="STRING" id="1531966.A0A0A1T3M6"/>
<dbReference type="OrthoDB" id="408373at2759"/>
<evidence type="ECO:0000313" key="2">
    <source>
        <dbReference type="EMBL" id="CEJ80655.1"/>
    </source>
</evidence>
<proteinExistence type="predicted"/>
<dbReference type="InterPro" id="IPR052897">
    <property type="entry name" value="Sec-Metab_Biosynth_Hydrolase"/>
</dbReference>
<dbReference type="Pfam" id="PF12697">
    <property type="entry name" value="Abhydrolase_6"/>
    <property type="match status" value="1"/>
</dbReference>
<dbReference type="HOGENOM" id="CLU_046066_1_3_1"/>
<gene>
    <name evidence="2" type="ORF">VHEMI00826</name>
</gene>
<organism evidence="2 3">
    <name type="scientific">[Torrubiella] hemipterigena</name>
    <dbReference type="NCBI Taxonomy" id="1531966"/>
    <lineage>
        <taxon>Eukaryota</taxon>
        <taxon>Fungi</taxon>
        <taxon>Dikarya</taxon>
        <taxon>Ascomycota</taxon>
        <taxon>Pezizomycotina</taxon>
        <taxon>Sordariomycetes</taxon>
        <taxon>Hypocreomycetidae</taxon>
        <taxon>Hypocreales</taxon>
        <taxon>Clavicipitaceae</taxon>
        <taxon>Clavicipitaceae incertae sedis</taxon>
        <taxon>'Torrubiella' clade</taxon>
    </lineage>
</organism>
<accession>A0A0A1T3M6</accession>
<dbReference type="EMBL" id="CDHN01000001">
    <property type="protein sequence ID" value="CEJ80655.1"/>
    <property type="molecule type" value="Genomic_DNA"/>
</dbReference>
<dbReference type="PANTHER" id="PTHR37017">
    <property type="entry name" value="AB HYDROLASE-1 DOMAIN-CONTAINING PROTEIN-RELATED"/>
    <property type="match status" value="1"/>
</dbReference>
<dbReference type="Gene3D" id="3.40.50.1820">
    <property type="entry name" value="alpha/beta hydrolase"/>
    <property type="match status" value="1"/>
</dbReference>
<dbReference type="Proteomes" id="UP000039046">
    <property type="component" value="Unassembled WGS sequence"/>
</dbReference>
<dbReference type="AlphaFoldDB" id="A0A0A1T3M6"/>